<gene>
    <name evidence="1" type="ORF">FJY68_07665</name>
</gene>
<name>A0A938BRK4_UNCW3</name>
<protein>
    <submittedName>
        <fullName evidence="1">DUF1287 domain-containing protein</fullName>
    </submittedName>
</protein>
<reference evidence="1" key="1">
    <citation type="submission" date="2019-03" db="EMBL/GenBank/DDBJ databases">
        <title>Lake Tanganyika Metagenome-Assembled Genomes (MAGs).</title>
        <authorList>
            <person name="Tran P."/>
        </authorList>
    </citation>
    <scope>NUCLEOTIDE SEQUENCE</scope>
    <source>
        <strain evidence="1">K_DeepCast_150m_m2_040</strain>
    </source>
</reference>
<comment type="caution">
    <text evidence="1">The sequence shown here is derived from an EMBL/GenBank/DDBJ whole genome shotgun (WGS) entry which is preliminary data.</text>
</comment>
<dbReference type="Pfam" id="PF06940">
    <property type="entry name" value="DUF1287"/>
    <property type="match status" value="1"/>
</dbReference>
<accession>A0A938BRK4</accession>
<dbReference type="EMBL" id="VGIR01000041">
    <property type="protein sequence ID" value="MBM3331710.1"/>
    <property type="molecule type" value="Genomic_DNA"/>
</dbReference>
<dbReference type="AlphaFoldDB" id="A0A938BRK4"/>
<organism evidence="1 2">
    <name type="scientific">candidate division WOR-3 bacterium</name>
    <dbReference type="NCBI Taxonomy" id="2052148"/>
    <lineage>
        <taxon>Bacteria</taxon>
        <taxon>Bacteria division WOR-3</taxon>
    </lineage>
</organism>
<dbReference type="Proteomes" id="UP000779900">
    <property type="component" value="Unassembled WGS sequence"/>
</dbReference>
<dbReference type="InterPro" id="IPR009706">
    <property type="entry name" value="DUF1287"/>
</dbReference>
<proteinExistence type="predicted"/>
<sequence>MAAFSPDADECQRALCCGPSSTKSVPTLAHPRRPHPSLPLKGEGTEGRWSILLTRRPSVHLVVHLALVLLLLAQPAAPQAESTFSDRLAAAALAQLEHRVWYDPSYYHIPYPNGDVADTIGVCTDVIIRAYRRVGLDLQKLLHEDIVANPRSYGISRADASVDHRRVPNLTRFFRRQDAALAVSSSAADYRAGDIVAWQLAPGLTHIGMVVWKSESTATNPMVVHNIGRNMRGPDLEDCLFNWPVIGHFRYAGGRRN</sequence>
<evidence type="ECO:0000313" key="2">
    <source>
        <dbReference type="Proteomes" id="UP000779900"/>
    </source>
</evidence>
<evidence type="ECO:0000313" key="1">
    <source>
        <dbReference type="EMBL" id="MBM3331710.1"/>
    </source>
</evidence>